<dbReference type="Gene3D" id="3.40.50.360">
    <property type="match status" value="1"/>
</dbReference>
<dbReference type="Proteomes" id="UP000477651">
    <property type="component" value="Unassembled WGS sequence"/>
</dbReference>
<dbReference type="InterPro" id="IPR003680">
    <property type="entry name" value="Flavodoxin_fold"/>
</dbReference>
<dbReference type="EMBL" id="JAAGYR010000018">
    <property type="protein sequence ID" value="NEN76405.1"/>
    <property type="molecule type" value="Genomic_DNA"/>
</dbReference>
<dbReference type="Pfam" id="PF02525">
    <property type="entry name" value="Flavodoxin_2"/>
    <property type="match status" value="1"/>
</dbReference>
<keyword evidence="4" id="KW-1185">Reference proteome</keyword>
<keyword evidence="1" id="KW-0560">Oxidoreductase</keyword>
<accession>A0A6L9Y872</accession>
<dbReference type="InterPro" id="IPR029039">
    <property type="entry name" value="Flavoprotein-like_sf"/>
</dbReference>
<evidence type="ECO:0000256" key="1">
    <source>
        <dbReference type="ARBA" id="ARBA00023002"/>
    </source>
</evidence>
<dbReference type="PANTHER" id="PTHR47307">
    <property type="entry name" value="GLUTATHIONE-REGULATED POTASSIUM-EFFLUX SYSTEM ANCILLARY PROTEIN KEFG"/>
    <property type="match status" value="1"/>
</dbReference>
<comment type="caution">
    <text evidence="3">The sequence shown here is derived from an EMBL/GenBank/DDBJ whole genome shotgun (WGS) entry which is preliminary data.</text>
</comment>
<dbReference type="GO" id="GO:0009055">
    <property type="term" value="F:electron transfer activity"/>
    <property type="evidence" value="ECO:0007669"/>
    <property type="project" value="TreeGrafter"/>
</dbReference>
<dbReference type="GO" id="GO:0003955">
    <property type="term" value="F:NAD(P)H dehydrogenase (quinone) activity"/>
    <property type="evidence" value="ECO:0007669"/>
    <property type="project" value="TreeGrafter"/>
</dbReference>
<evidence type="ECO:0000313" key="3">
    <source>
        <dbReference type="EMBL" id="NEN76405.1"/>
    </source>
</evidence>
<evidence type="ECO:0000259" key="2">
    <source>
        <dbReference type="Pfam" id="PF02525"/>
    </source>
</evidence>
<dbReference type="SUPFAM" id="SSF52218">
    <property type="entry name" value="Flavoproteins"/>
    <property type="match status" value="1"/>
</dbReference>
<feature type="domain" description="Flavodoxin-like fold" evidence="2">
    <location>
        <begin position="4"/>
        <end position="171"/>
    </location>
</feature>
<dbReference type="InterPro" id="IPR046980">
    <property type="entry name" value="KefG/KefF"/>
</dbReference>
<dbReference type="RefSeq" id="WP_163764834.1">
    <property type="nucleotide sequence ID" value="NZ_JAAGYR010000018.1"/>
</dbReference>
<sequence>MSSMLIISGHPDLNHSVANRTILEELTKAFPQADMRQLDKLYPDYHIDIEAEQKALLKADLIIWQFPFYWYAMPALMKKWLDDVFTYGFAHGSSTKLAGKRLFLSFTTGAPADAYHSNGISKHCINDYLTAFKTTADLCDLVFIPPSCLNGVSYVGRNAQMIQQQLAEAKAYAFELIQKIHLFYA</sequence>
<dbReference type="GO" id="GO:0010181">
    <property type="term" value="F:FMN binding"/>
    <property type="evidence" value="ECO:0007669"/>
    <property type="project" value="TreeGrafter"/>
</dbReference>
<organism evidence="3 4">
    <name type="scientific">Pelistega ratti</name>
    <dbReference type="NCBI Taxonomy" id="2652177"/>
    <lineage>
        <taxon>Bacteria</taxon>
        <taxon>Pseudomonadati</taxon>
        <taxon>Pseudomonadota</taxon>
        <taxon>Betaproteobacteria</taxon>
        <taxon>Burkholderiales</taxon>
        <taxon>Alcaligenaceae</taxon>
        <taxon>Pelistega</taxon>
    </lineage>
</organism>
<proteinExistence type="predicted"/>
<dbReference type="PANTHER" id="PTHR47307:SF1">
    <property type="entry name" value="GLUTATHIONE-REGULATED POTASSIUM-EFFLUX SYSTEM ANCILLARY PROTEIN KEFG"/>
    <property type="match status" value="1"/>
</dbReference>
<reference evidence="3 4" key="1">
    <citation type="submission" date="2020-02" db="EMBL/GenBank/DDBJ databases">
        <title>Pelistega sp. NLN82 were isolated from wild rodents of the Hainan Island.</title>
        <authorList>
            <person name="Niu N."/>
            <person name="Zhou J."/>
        </authorList>
    </citation>
    <scope>NUCLEOTIDE SEQUENCE [LARGE SCALE GENOMIC DNA]</scope>
    <source>
        <strain evidence="3 4">NLN82</strain>
    </source>
</reference>
<evidence type="ECO:0000313" key="4">
    <source>
        <dbReference type="Proteomes" id="UP000477651"/>
    </source>
</evidence>
<dbReference type="AlphaFoldDB" id="A0A6L9Y872"/>
<name>A0A6L9Y872_9BURK</name>
<gene>
    <name evidence="3" type="ORF">F9B74_08760</name>
</gene>
<protein>
    <submittedName>
        <fullName evidence="3">NAD(P)H-dependent oxidoreductase</fullName>
    </submittedName>
</protein>